<evidence type="ECO:0000313" key="4">
    <source>
        <dbReference type="EMBL" id="TYS67818.1"/>
    </source>
</evidence>
<sequence length="372" mass="41384">MIILTYKNLFSQTEIKGNTFHNRFIVAPMTRISAEQDGRANETMSKYYERFAKGGFSAIISEGIYLDESYSQGYDDQPGLVREEHVQEWKKIVDVVHSHSSLIIAQLMHAGGQSQGNAYTNETIAPSDIPPKGEQLGFYGGTGPFQTPRAMSEHDIEQVKYAFVQSAVRAKEAGFDGVEIHGANGYLLDQFLTDYMNHREDQYGGLKENRLRIVLEIIEDIREAVGSDFMVGIRISQIKVADPNHKWAEGENEAEYIFSQLGESSLDYIHVTDGDATAPAFGQGTRTLAQAAKEFGKLPVIANGRLGDPEKAEKIIGEHQADLVSLGTSALANPDLPNRVKKEKGLNEFEFEKILLPQAKVKDLELQMEIVQ</sequence>
<evidence type="ECO:0000313" key="5">
    <source>
        <dbReference type="Proteomes" id="UP000322524"/>
    </source>
</evidence>
<evidence type="ECO:0000256" key="2">
    <source>
        <dbReference type="ARBA" id="ARBA00023002"/>
    </source>
</evidence>
<keyword evidence="1" id="KW-0285">Flavoprotein</keyword>
<evidence type="ECO:0000256" key="1">
    <source>
        <dbReference type="ARBA" id="ARBA00022630"/>
    </source>
</evidence>
<dbReference type="CDD" id="cd02803">
    <property type="entry name" value="OYE_like_FMN_family"/>
    <property type="match status" value="1"/>
</dbReference>
<dbReference type="Gene3D" id="3.20.20.70">
    <property type="entry name" value="Aldolase class I"/>
    <property type="match status" value="1"/>
</dbReference>
<keyword evidence="2" id="KW-0560">Oxidoreductase</keyword>
<feature type="domain" description="NADH:flavin oxidoreductase/NADH oxidase N-terminal" evidence="3">
    <location>
        <begin position="9"/>
        <end position="344"/>
    </location>
</feature>
<dbReference type="AlphaFoldDB" id="A0A5D4SZQ4"/>
<dbReference type="PANTHER" id="PTHR43656">
    <property type="entry name" value="BINDING OXIDOREDUCTASE, PUTATIVE (AFU_ORTHOLOGUE AFUA_2G08260)-RELATED"/>
    <property type="match status" value="1"/>
</dbReference>
<dbReference type="PANTHER" id="PTHR43656:SF2">
    <property type="entry name" value="BINDING OXIDOREDUCTASE, PUTATIVE (AFU_ORTHOLOGUE AFUA_2G08260)-RELATED"/>
    <property type="match status" value="1"/>
</dbReference>
<dbReference type="SUPFAM" id="SSF51395">
    <property type="entry name" value="FMN-linked oxidoreductases"/>
    <property type="match status" value="1"/>
</dbReference>
<dbReference type="InterPro" id="IPR051799">
    <property type="entry name" value="NADH_flavin_oxidoreductase"/>
</dbReference>
<protein>
    <submittedName>
        <fullName evidence="4">NADH:flavin oxidoreductase</fullName>
    </submittedName>
</protein>
<dbReference type="InterPro" id="IPR001155">
    <property type="entry name" value="OxRdtase_FMN_N"/>
</dbReference>
<name>A0A5D4SZQ4_9BACI</name>
<dbReference type="InterPro" id="IPR013785">
    <property type="entry name" value="Aldolase_TIM"/>
</dbReference>
<dbReference type="EMBL" id="VTEV01000005">
    <property type="protein sequence ID" value="TYS67818.1"/>
    <property type="molecule type" value="Genomic_DNA"/>
</dbReference>
<dbReference type="GO" id="GO:0010181">
    <property type="term" value="F:FMN binding"/>
    <property type="evidence" value="ECO:0007669"/>
    <property type="project" value="InterPro"/>
</dbReference>
<dbReference type="OrthoDB" id="9772736at2"/>
<dbReference type="Proteomes" id="UP000322524">
    <property type="component" value="Unassembled WGS sequence"/>
</dbReference>
<dbReference type="GO" id="GO:0016491">
    <property type="term" value="F:oxidoreductase activity"/>
    <property type="evidence" value="ECO:0007669"/>
    <property type="project" value="UniProtKB-KW"/>
</dbReference>
<organism evidence="4 5">
    <name type="scientific">Sutcliffiella horikoshii</name>
    <dbReference type="NCBI Taxonomy" id="79883"/>
    <lineage>
        <taxon>Bacteria</taxon>
        <taxon>Bacillati</taxon>
        <taxon>Bacillota</taxon>
        <taxon>Bacilli</taxon>
        <taxon>Bacillales</taxon>
        <taxon>Bacillaceae</taxon>
        <taxon>Sutcliffiella</taxon>
    </lineage>
</organism>
<dbReference type="Pfam" id="PF00724">
    <property type="entry name" value="Oxidored_FMN"/>
    <property type="match status" value="1"/>
</dbReference>
<evidence type="ECO:0000259" key="3">
    <source>
        <dbReference type="Pfam" id="PF00724"/>
    </source>
</evidence>
<proteinExistence type="predicted"/>
<reference evidence="4 5" key="1">
    <citation type="submission" date="2019-08" db="EMBL/GenBank/DDBJ databases">
        <title>Bacillus genomes from the desert of Cuatro Cienegas, Coahuila.</title>
        <authorList>
            <person name="Olmedo-Alvarez G."/>
        </authorList>
    </citation>
    <scope>NUCLEOTIDE SEQUENCE [LARGE SCALE GENOMIC DNA]</scope>
    <source>
        <strain evidence="4 5">CH28_1T</strain>
    </source>
</reference>
<accession>A0A5D4SZQ4</accession>
<comment type="caution">
    <text evidence="4">The sequence shown here is derived from an EMBL/GenBank/DDBJ whole genome shotgun (WGS) entry which is preliminary data.</text>
</comment>
<gene>
    <name evidence="4" type="ORF">FZC76_14765</name>
</gene>